<dbReference type="InterPro" id="IPR036390">
    <property type="entry name" value="WH_DNA-bd_sf"/>
</dbReference>
<name>C7DGB3_MICA2</name>
<dbReference type="SUPFAM" id="SSF46785">
    <property type="entry name" value="Winged helix' DNA-binding domain"/>
    <property type="match status" value="1"/>
</dbReference>
<sequence>MPRGYCNCGPFRVDIVPKGLLRPLVLRLLSERPMHGFELMEQIFERTGGMWRPGPAAIYPALEWLESNGYIKSDSQENRPEKTRKQYSITKKGTTALSDYEKSAKEIRKRMMEFSTIYGRI</sequence>
<dbReference type="PANTHER" id="PTHR43252:SF5">
    <property type="entry name" value="TRANSCRIPTIONAL REGULATOR, PADR-LIKE FAMILY"/>
    <property type="match status" value="1"/>
</dbReference>
<evidence type="ECO:0000259" key="1">
    <source>
        <dbReference type="Pfam" id="PF03551"/>
    </source>
</evidence>
<dbReference type="InterPro" id="IPR036388">
    <property type="entry name" value="WH-like_DNA-bd_sf"/>
</dbReference>
<dbReference type="EMBL" id="GG697237">
    <property type="protein sequence ID" value="EET90441.1"/>
    <property type="molecule type" value="Genomic_DNA"/>
</dbReference>
<dbReference type="Pfam" id="PF03551">
    <property type="entry name" value="PadR"/>
    <property type="match status" value="1"/>
</dbReference>
<reference evidence="2 3" key="1">
    <citation type="journal article" date="2009" name="Genome Biol.">
        <title>Community-wide analysis of microbial genome sequence signatures.</title>
        <authorList>
            <person name="Dick G.J."/>
            <person name="Andersson A.F."/>
            <person name="Baker B.J."/>
            <person name="Simmons S.L."/>
            <person name="Thomas B.C."/>
            <person name="Yelton A.P."/>
            <person name="Banfield J.F."/>
        </authorList>
    </citation>
    <scope>NUCLEOTIDE SEQUENCE [LARGE SCALE GENOMIC DNA]</scope>
    <source>
        <strain evidence="2">ARMAN-2</strain>
    </source>
</reference>
<gene>
    <name evidence="2" type="ORF">UNLARM2_0117</name>
</gene>
<accession>C7DGB3</accession>
<dbReference type="Gene3D" id="1.10.10.10">
    <property type="entry name" value="Winged helix-like DNA-binding domain superfamily/Winged helix DNA-binding domain"/>
    <property type="match status" value="1"/>
</dbReference>
<dbReference type="InterPro" id="IPR005149">
    <property type="entry name" value="Tscrpt_reg_PadR_N"/>
</dbReference>
<evidence type="ECO:0000313" key="2">
    <source>
        <dbReference type="EMBL" id="EET90441.1"/>
    </source>
</evidence>
<evidence type="ECO:0000313" key="3">
    <source>
        <dbReference type="Proteomes" id="UP000332487"/>
    </source>
</evidence>
<organism evidence="2 3">
    <name type="scientific">Candidatus Micrarchaeum acidiphilum ARMAN-2</name>
    <dbReference type="NCBI Taxonomy" id="425595"/>
    <lineage>
        <taxon>Archaea</taxon>
        <taxon>Candidatus Micrarchaeota</taxon>
        <taxon>Candidatus Micrarchaeia</taxon>
        <taxon>Candidatus Micrarchaeales</taxon>
        <taxon>Candidatus Micrarchaeaceae</taxon>
        <taxon>Candidatus Micrarchaeum</taxon>
    </lineage>
</organism>
<proteinExistence type="predicted"/>
<protein>
    <submittedName>
        <fullName evidence="2">Transcriptional regulator, PadR-like family</fullName>
    </submittedName>
</protein>
<keyword evidence="3" id="KW-1185">Reference proteome</keyword>
<dbReference type="AlphaFoldDB" id="C7DGB3"/>
<dbReference type="Proteomes" id="UP000332487">
    <property type="component" value="Unassembled WGS sequence"/>
</dbReference>
<reference evidence="2 3" key="2">
    <citation type="journal article" date="2010" name="Proc. Natl. Acad. Sci. U.S.A.">
        <title>Enigmatic, ultrasmall, uncultivated Archaea.</title>
        <authorList>
            <person name="Baker B.J."/>
            <person name="Comolli L.R."/>
            <person name="Dick G.J."/>
            <person name="Hauser L.J."/>
            <person name="Hyatt D."/>
            <person name="Dill B.D."/>
            <person name="Land M.L."/>
            <person name="Verberkmoes N.C."/>
            <person name="Hettich R.L."/>
            <person name="Banfield J.F."/>
        </authorList>
    </citation>
    <scope>NUCLEOTIDE SEQUENCE [LARGE SCALE GENOMIC DNA]</scope>
    <source>
        <strain evidence="2">ARMAN-2</strain>
    </source>
</reference>
<dbReference type="PANTHER" id="PTHR43252">
    <property type="entry name" value="TRANSCRIPTIONAL REGULATOR YQJI"/>
    <property type="match status" value="1"/>
</dbReference>
<feature type="domain" description="Transcription regulator PadR N-terminal" evidence="1">
    <location>
        <begin position="25"/>
        <end position="98"/>
    </location>
</feature>